<dbReference type="Proteomes" id="UP001546774">
    <property type="component" value="Unassembled WGS sequence"/>
</dbReference>
<dbReference type="PROSITE" id="PS51257">
    <property type="entry name" value="PROKAR_LIPOPROTEIN"/>
    <property type="match status" value="1"/>
</dbReference>
<dbReference type="PANTHER" id="PTHR42953:SF3">
    <property type="entry name" value="HIGH-AFFINITY ZINC UPTAKE SYSTEM PROTEIN ZNUA"/>
    <property type="match status" value="1"/>
</dbReference>
<evidence type="ECO:0000256" key="3">
    <source>
        <dbReference type="ARBA" id="ARBA00022729"/>
    </source>
</evidence>
<keyword evidence="2" id="KW-0813">Transport</keyword>
<evidence type="ECO:0000313" key="6">
    <source>
        <dbReference type="EMBL" id="MEQ2554617.1"/>
    </source>
</evidence>
<feature type="region of interest" description="Disordered" evidence="4">
    <location>
        <begin position="141"/>
        <end position="180"/>
    </location>
</feature>
<organism evidence="6 7">
    <name type="scientific">Lachnospira intestinalis</name>
    <dbReference type="NCBI Taxonomy" id="3133158"/>
    <lineage>
        <taxon>Bacteria</taxon>
        <taxon>Bacillati</taxon>
        <taxon>Bacillota</taxon>
        <taxon>Clostridia</taxon>
        <taxon>Lachnospirales</taxon>
        <taxon>Lachnospiraceae</taxon>
        <taxon>Lachnospira</taxon>
    </lineage>
</organism>
<gene>
    <name evidence="6" type="ORF">WMO37_06220</name>
</gene>
<comment type="similarity">
    <text evidence="1">Belongs to the bacterial solute-binding protein 9 family.</text>
</comment>
<dbReference type="InterPro" id="IPR050492">
    <property type="entry name" value="Bact_metal-bind_prot9"/>
</dbReference>
<keyword evidence="7" id="KW-1185">Reference proteome</keyword>
<proteinExistence type="inferred from homology"/>
<evidence type="ECO:0000256" key="2">
    <source>
        <dbReference type="ARBA" id="ARBA00022448"/>
    </source>
</evidence>
<protein>
    <submittedName>
        <fullName evidence="6">Metal ABC transporter substrate-binding protein</fullName>
    </submittedName>
</protein>
<evidence type="ECO:0000256" key="1">
    <source>
        <dbReference type="ARBA" id="ARBA00011028"/>
    </source>
</evidence>
<keyword evidence="3 5" id="KW-0732">Signal</keyword>
<feature type="signal peptide" evidence="5">
    <location>
        <begin position="1"/>
        <end position="29"/>
    </location>
</feature>
<evidence type="ECO:0000256" key="4">
    <source>
        <dbReference type="SAM" id="MobiDB-lite"/>
    </source>
</evidence>
<dbReference type="SUPFAM" id="SSF53807">
    <property type="entry name" value="Helical backbone' metal receptor"/>
    <property type="match status" value="1"/>
</dbReference>
<name>A0ABV1H637_9FIRM</name>
<dbReference type="InterPro" id="IPR006127">
    <property type="entry name" value="ZnuA-like"/>
</dbReference>
<sequence length="360" mass="39784">MKRIMNKIKEKSAVICAFLLCITSIAAMAGCGKLPSSFVTSDKIKVVCTTFPQYDWVRQILGENGDEFEIKLLTDNGVDMHSYQPSTADIAAVASCDVLVYTGGTSENWVTSALKEAVNPDMTVVNLMDYLGDSVKEEELAEGMQGDSHGHTHSHAQEDDDHDEAHDGSHDHGEEHHHEDEIEYDEHIWLSVKNAEKIVEELTNVLAGKDTKHAQAIRENASAYQSRLNELDTQYAQAVQSAKHDTVLFGDRFPFRYLVDDYGINYYAAFAGCSSETSASFKTVVFLSGKIDELGLSKVLVIENSGEQVAKTVIENTKNKNAEILTLDSMQSVTKKQIADGYTYLSAMEKNLEVLKAALN</sequence>
<feature type="chain" id="PRO_5047261459" evidence="5">
    <location>
        <begin position="30"/>
        <end position="360"/>
    </location>
</feature>
<accession>A0ABV1H637</accession>
<dbReference type="Gene3D" id="3.40.50.1980">
    <property type="entry name" value="Nitrogenase molybdenum iron protein domain"/>
    <property type="match status" value="2"/>
</dbReference>
<feature type="compositionally biased region" description="Basic and acidic residues" evidence="4">
    <location>
        <begin position="163"/>
        <end position="180"/>
    </location>
</feature>
<dbReference type="Pfam" id="PF01297">
    <property type="entry name" value="ZnuA"/>
    <property type="match status" value="1"/>
</dbReference>
<comment type="caution">
    <text evidence="6">The sequence shown here is derived from an EMBL/GenBank/DDBJ whole genome shotgun (WGS) entry which is preliminary data.</text>
</comment>
<dbReference type="EMBL" id="JBBMFS010000004">
    <property type="protein sequence ID" value="MEQ2554617.1"/>
    <property type="molecule type" value="Genomic_DNA"/>
</dbReference>
<reference evidence="6" key="1">
    <citation type="submission" date="2024-03" db="EMBL/GenBank/DDBJ databases">
        <title>Human intestinal bacterial collection.</title>
        <authorList>
            <person name="Pauvert C."/>
            <person name="Hitch T.C.A."/>
            <person name="Clavel T."/>
        </authorList>
    </citation>
    <scope>NUCLEOTIDE SEQUENCE [LARGE SCALE GENOMIC DNA]</scope>
    <source>
        <strain evidence="6">CLA-AA-H89B</strain>
    </source>
</reference>
<evidence type="ECO:0000313" key="7">
    <source>
        <dbReference type="Proteomes" id="UP001546774"/>
    </source>
</evidence>
<dbReference type="PANTHER" id="PTHR42953">
    <property type="entry name" value="HIGH-AFFINITY ZINC UPTAKE SYSTEM PROTEIN ZNUA-RELATED"/>
    <property type="match status" value="1"/>
</dbReference>
<evidence type="ECO:0000256" key="5">
    <source>
        <dbReference type="SAM" id="SignalP"/>
    </source>
</evidence>